<name>A0A246FPK1_9BACT</name>
<keyword evidence="1" id="KW-0812">Transmembrane</keyword>
<gene>
    <name evidence="2" type="ORF">CDA63_02665</name>
</gene>
<proteinExistence type="predicted"/>
<comment type="caution">
    <text evidence="2">The sequence shown here is derived from an EMBL/GenBank/DDBJ whole genome shotgun (WGS) entry which is preliminary data.</text>
</comment>
<dbReference type="OrthoDB" id="881698at2"/>
<dbReference type="EMBL" id="NIRR01000002">
    <property type="protein sequence ID" value="OWP64681.1"/>
    <property type="molecule type" value="Genomic_DNA"/>
</dbReference>
<feature type="transmembrane region" description="Helical" evidence="1">
    <location>
        <begin position="83"/>
        <end position="105"/>
    </location>
</feature>
<keyword evidence="3" id="KW-1185">Reference proteome</keyword>
<keyword evidence="1" id="KW-0472">Membrane</keyword>
<reference evidence="2 3" key="1">
    <citation type="submission" date="2017-06" db="EMBL/GenBank/DDBJ databases">
        <title>Hymenobacter amundsenii sp. nov. isolated from regoliths in Antarctica.</title>
        <authorList>
            <person name="Sedlacek I."/>
            <person name="Kralova S."/>
            <person name="Pantucek R."/>
            <person name="Svec P."/>
            <person name="Holochova P."/>
            <person name="Stankova E."/>
            <person name="Vrbovska V."/>
            <person name="Busse H.-J."/>
        </authorList>
    </citation>
    <scope>NUCLEOTIDE SEQUENCE [LARGE SCALE GENOMIC DNA]</scope>
    <source>
        <strain evidence="2 3">CCM 8682</strain>
    </source>
</reference>
<evidence type="ECO:0000313" key="2">
    <source>
        <dbReference type="EMBL" id="OWP64681.1"/>
    </source>
</evidence>
<feature type="transmembrane region" description="Helical" evidence="1">
    <location>
        <begin position="111"/>
        <end position="131"/>
    </location>
</feature>
<feature type="transmembrane region" description="Helical" evidence="1">
    <location>
        <begin position="310"/>
        <end position="328"/>
    </location>
</feature>
<dbReference type="Proteomes" id="UP000197277">
    <property type="component" value="Unassembled WGS sequence"/>
</dbReference>
<organism evidence="2 3">
    <name type="scientific">Hymenobacter amundsenii</name>
    <dbReference type="NCBI Taxonomy" id="2006685"/>
    <lineage>
        <taxon>Bacteria</taxon>
        <taxon>Pseudomonadati</taxon>
        <taxon>Bacteroidota</taxon>
        <taxon>Cytophagia</taxon>
        <taxon>Cytophagales</taxon>
        <taxon>Hymenobacteraceae</taxon>
        <taxon>Hymenobacter</taxon>
    </lineage>
</organism>
<evidence type="ECO:0000313" key="3">
    <source>
        <dbReference type="Proteomes" id="UP000197277"/>
    </source>
</evidence>
<evidence type="ECO:0000256" key="1">
    <source>
        <dbReference type="SAM" id="Phobius"/>
    </source>
</evidence>
<keyword evidence="1" id="KW-1133">Transmembrane helix</keyword>
<sequence>MSRPRSATCLVFLLLTALLASNGYVWLTNHVRFSDEHAYLLLAQGRIGEVSTFHRYRVVVPLLAGALAWGLQSVRQLGGEAGAALGFAFYLLNTLLLALGGTLVYRTARAVGASFGAALGGAVVVLSSGLATYLAGSALVDSLAWLALAALFYALASRHGTLLWWAMVLAPLAKEQLLLLLPVALYYGTFLSWPRRLAAAGLAGAALWLLHYQLDIWYPLPPHNQLTDMSAVVSSHLRNHVVHTLGQLLTVRGLSAVLAVFGLFTLLPVLGLAGGRVARRSWLTRLPPATGAVLACVGGFVLLSGEISRMLFFAGPCFGVAVALLVEYHPAARAFRQWMAATA</sequence>
<feature type="transmembrane region" description="Helical" evidence="1">
    <location>
        <begin position="138"/>
        <end position="156"/>
    </location>
</feature>
<feature type="transmembrane region" description="Helical" evidence="1">
    <location>
        <begin position="254"/>
        <end position="274"/>
    </location>
</feature>
<dbReference type="AlphaFoldDB" id="A0A246FPK1"/>
<accession>A0A246FPK1</accession>
<feature type="transmembrane region" description="Helical" evidence="1">
    <location>
        <begin position="286"/>
        <end position="304"/>
    </location>
</feature>
<dbReference type="RefSeq" id="WP_088462903.1">
    <property type="nucleotide sequence ID" value="NZ_NIRR01000002.1"/>
</dbReference>
<protein>
    <recommendedName>
        <fullName evidence="4">Glycosyltransferase RgtA/B/C/D-like domain-containing protein</fullName>
    </recommendedName>
</protein>
<evidence type="ECO:0008006" key="4">
    <source>
        <dbReference type="Google" id="ProtNLM"/>
    </source>
</evidence>